<dbReference type="Proteomes" id="UP000006620">
    <property type="component" value="Chromosome"/>
</dbReference>
<evidence type="ECO:0000313" key="1">
    <source>
        <dbReference type="EMBL" id="AEI39766.1"/>
    </source>
</evidence>
<organism evidence="1 2">
    <name type="scientific">Paenibacillus mucilaginosus (strain KNP414)</name>
    <dbReference type="NCBI Taxonomy" id="1036673"/>
    <lineage>
        <taxon>Bacteria</taxon>
        <taxon>Bacillati</taxon>
        <taxon>Bacillota</taxon>
        <taxon>Bacilli</taxon>
        <taxon>Bacillales</taxon>
        <taxon>Paenibacillaceae</taxon>
        <taxon>Paenibacillus</taxon>
    </lineage>
</organism>
<dbReference type="HOGENOM" id="CLU_2143365_0_0_9"/>
<protein>
    <submittedName>
        <fullName evidence="1">Uncharacterized protein</fullName>
    </submittedName>
</protein>
<accession>F8FF66</accession>
<dbReference type="RefSeq" id="WP_013914928.1">
    <property type="nucleotide sequence ID" value="NC_015690.1"/>
</dbReference>
<proteinExistence type="predicted"/>
<reference evidence="2" key="1">
    <citation type="submission" date="2011-06" db="EMBL/GenBank/DDBJ databases">
        <title>Complete genome sequence of Paenibacillus mucilaginosus KNP414.</title>
        <authorList>
            <person name="Wang J."/>
            <person name="Hu S."/>
            <person name="Hu X."/>
            <person name="Zhang B."/>
            <person name="Dong D."/>
            <person name="Zhang S."/>
            <person name="Zhao K."/>
            <person name="Wu D."/>
        </authorList>
    </citation>
    <scope>NUCLEOTIDE SEQUENCE [LARGE SCALE GENOMIC DNA]</scope>
    <source>
        <strain evidence="2">KNP414</strain>
    </source>
</reference>
<sequence length="112" mass="13273">MPQLPVESDYAFLLTDPRPDLVKDSKLWSRLIRECIFLPDRRKALELSFRLWTIRSIGTIIRWTHHGSRLEPILLSPDSAWPSQEFYDEMKDKYLKPYAAEIRTLLLKVTTQ</sequence>
<gene>
    <name evidence="1" type="ordered locus">KNP414_01199</name>
</gene>
<reference evidence="1 2" key="2">
    <citation type="journal article" date="2013" name="Genome Announc.">
        <title>Genome Sequence of Growth-Improving Paenibacillus mucilaginosus Strain KNP414.</title>
        <authorList>
            <person name="Lu J.J."/>
            <person name="Wang J.F."/>
            <person name="Hu X.F."/>
        </authorList>
    </citation>
    <scope>NUCLEOTIDE SEQUENCE [LARGE SCALE GENOMIC DNA]</scope>
    <source>
        <strain evidence="1 2">KNP414</strain>
    </source>
</reference>
<dbReference type="KEGG" id="pms:KNP414_01199"/>
<dbReference type="EMBL" id="CP002869">
    <property type="protein sequence ID" value="AEI39766.1"/>
    <property type="molecule type" value="Genomic_DNA"/>
</dbReference>
<evidence type="ECO:0000313" key="2">
    <source>
        <dbReference type="Proteomes" id="UP000006620"/>
    </source>
</evidence>
<name>F8FF66_PAEMK</name>
<dbReference type="AlphaFoldDB" id="F8FF66"/>